<dbReference type="InterPro" id="IPR006222">
    <property type="entry name" value="GCVT_N"/>
</dbReference>
<evidence type="ECO:0000259" key="10">
    <source>
        <dbReference type="Pfam" id="PF08669"/>
    </source>
</evidence>
<organism evidence="11 12">
    <name type="scientific">Brockia lithotrophica</name>
    <dbReference type="NCBI Taxonomy" id="933949"/>
    <lineage>
        <taxon>Bacteria</taxon>
        <taxon>Bacillati</taxon>
        <taxon>Bacillota</taxon>
        <taxon>Bacilli</taxon>
        <taxon>Bacillales</taxon>
        <taxon>Bacillales Family X. Incertae Sedis</taxon>
        <taxon>Brockia</taxon>
    </lineage>
</organism>
<evidence type="ECO:0000256" key="1">
    <source>
        <dbReference type="ARBA" id="ARBA00008609"/>
    </source>
</evidence>
<dbReference type="NCBIfam" id="TIGR00528">
    <property type="entry name" value="gcvT"/>
    <property type="match status" value="1"/>
</dbReference>
<dbReference type="GO" id="GO:0008168">
    <property type="term" value="F:methyltransferase activity"/>
    <property type="evidence" value="ECO:0007669"/>
    <property type="project" value="UniProtKB-KW"/>
</dbReference>
<dbReference type="GO" id="GO:0005829">
    <property type="term" value="C:cytosol"/>
    <property type="evidence" value="ECO:0007669"/>
    <property type="project" value="TreeGrafter"/>
</dbReference>
<dbReference type="EMBL" id="PEBW01000004">
    <property type="protein sequence ID" value="PTQ51708.1"/>
    <property type="molecule type" value="Genomic_DNA"/>
</dbReference>
<evidence type="ECO:0000313" key="12">
    <source>
        <dbReference type="Proteomes" id="UP000244016"/>
    </source>
</evidence>
<dbReference type="InterPro" id="IPR028896">
    <property type="entry name" value="GcvT/YgfZ/DmdA"/>
</dbReference>
<comment type="catalytic activity">
    <reaction evidence="6 7">
        <text>N(6)-[(R)-S(8)-aminomethyldihydrolipoyl]-L-lysyl-[protein] + (6S)-5,6,7,8-tetrahydrofolate = N(6)-[(R)-dihydrolipoyl]-L-lysyl-[protein] + (6R)-5,10-methylene-5,6,7,8-tetrahydrofolate + NH4(+)</text>
        <dbReference type="Rhea" id="RHEA:16945"/>
        <dbReference type="Rhea" id="RHEA-COMP:10475"/>
        <dbReference type="Rhea" id="RHEA-COMP:10492"/>
        <dbReference type="ChEBI" id="CHEBI:15636"/>
        <dbReference type="ChEBI" id="CHEBI:28938"/>
        <dbReference type="ChEBI" id="CHEBI:57453"/>
        <dbReference type="ChEBI" id="CHEBI:83100"/>
        <dbReference type="ChEBI" id="CHEBI:83143"/>
        <dbReference type="EC" id="2.1.2.10"/>
    </reaction>
</comment>
<comment type="subunit">
    <text evidence="7">The glycine cleavage system is composed of four proteins: P, T, L and H.</text>
</comment>
<dbReference type="SUPFAM" id="SSF101790">
    <property type="entry name" value="Aminomethyltransferase beta-barrel domain"/>
    <property type="match status" value="1"/>
</dbReference>
<dbReference type="HAMAP" id="MF_00259">
    <property type="entry name" value="GcvT"/>
    <property type="match status" value="1"/>
</dbReference>
<feature type="domain" description="GCVT N-terminal" evidence="9">
    <location>
        <begin position="9"/>
        <end position="266"/>
    </location>
</feature>
<dbReference type="Gene3D" id="4.10.1250.10">
    <property type="entry name" value="Aminomethyltransferase fragment"/>
    <property type="match status" value="1"/>
</dbReference>
<evidence type="ECO:0000256" key="5">
    <source>
        <dbReference type="ARBA" id="ARBA00031395"/>
    </source>
</evidence>
<dbReference type="InterPro" id="IPR027266">
    <property type="entry name" value="TrmE/GcvT-like"/>
</dbReference>
<evidence type="ECO:0000256" key="8">
    <source>
        <dbReference type="PIRSR" id="PIRSR006487-1"/>
    </source>
</evidence>
<evidence type="ECO:0000256" key="3">
    <source>
        <dbReference type="ARBA" id="ARBA00022576"/>
    </source>
</evidence>
<dbReference type="GO" id="GO:0004047">
    <property type="term" value="F:aminomethyltransferase activity"/>
    <property type="evidence" value="ECO:0007669"/>
    <property type="project" value="UniProtKB-UniRule"/>
</dbReference>
<dbReference type="PANTHER" id="PTHR43757:SF2">
    <property type="entry name" value="AMINOMETHYLTRANSFERASE, MITOCHONDRIAL"/>
    <property type="match status" value="1"/>
</dbReference>
<proteinExistence type="inferred from homology"/>
<dbReference type="GO" id="GO:0019464">
    <property type="term" value="P:glycine decarboxylation via glycine cleavage system"/>
    <property type="evidence" value="ECO:0007669"/>
    <property type="project" value="UniProtKB-UniRule"/>
</dbReference>
<keyword evidence="4 7" id="KW-0808">Transferase</keyword>
<dbReference type="Pfam" id="PF01571">
    <property type="entry name" value="GCV_T"/>
    <property type="match status" value="1"/>
</dbReference>
<evidence type="ECO:0000256" key="6">
    <source>
        <dbReference type="ARBA" id="ARBA00047665"/>
    </source>
</evidence>
<reference evidence="11 12" key="1">
    <citation type="submission" date="2017-08" db="EMBL/GenBank/DDBJ databases">
        <title>Burning lignite coal seam in the remote Altai Mountains harbors a hydrogen-driven thermophilic microbial community.</title>
        <authorList>
            <person name="Kadnikov V.V."/>
            <person name="Mardanov A.V."/>
            <person name="Ivasenko D."/>
            <person name="Beletsky A.V."/>
            <person name="Karnachuk O.V."/>
            <person name="Ravin N.V."/>
        </authorList>
    </citation>
    <scope>NUCLEOTIDE SEQUENCE [LARGE SCALE GENOMIC DNA]</scope>
    <source>
        <strain evidence="11">AL31</strain>
    </source>
</reference>
<name>A0A2T5G6A2_9BACL</name>
<dbReference type="Proteomes" id="UP000244016">
    <property type="component" value="Unassembled WGS sequence"/>
</dbReference>
<keyword evidence="11" id="KW-0489">Methyltransferase</keyword>
<dbReference type="GO" id="GO:0005960">
    <property type="term" value="C:glycine cleavage complex"/>
    <property type="evidence" value="ECO:0007669"/>
    <property type="project" value="InterPro"/>
</dbReference>
<comment type="similarity">
    <text evidence="1 7">Belongs to the GcvT family.</text>
</comment>
<evidence type="ECO:0000256" key="4">
    <source>
        <dbReference type="ARBA" id="ARBA00022679"/>
    </source>
</evidence>
<dbReference type="Gene3D" id="2.40.30.110">
    <property type="entry name" value="Aminomethyltransferase beta-barrel domains"/>
    <property type="match status" value="1"/>
</dbReference>
<dbReference type="NCBIfam" id="NF001567">
    <property type="entry name" value="PRK00389.1"/>
    <property type="match status" value="1"/>
</dbReference>
<dbReference type="Gene3D" id="3.30.70.1400">
    <property type="entry name" value="Aminomethyltransferase beta-barrel domains"/>
    <property type="match status" value="1"/>
</dbReference>
<dbReference type="InterPro" id="IPR006223">
    <property type="entry name" value="GcvT"/>
</dbReference>
<dbReference type="Pfam" id="PF08669">
    <property type="entry name" value="GCV_T_C"/>
    <property type="match status" value="1"/>
</dbReference>
<dbReference type="GO" id="GO:0032259">
    <property type="term" value="P:methylation"/>
    <property type="evidence" value="ECO:0007669"/>
    <property type="project" value="UniProtKB-KW"/>
</dbReference>
<dbReference type="EC" id="2.1.2.10" evidence="2 7"/>
<dbReference type="FunFam" id="3.30.70.1400:FF:000001">
    <property type="entry name" value="Aminomethyltransferase"/>
    <property type="match status" value="1"/>
</dbReference>
<evidence type="ECO:0000259" key="9">
    <source>
        <dbReference type="Pfam" id="PF01571"/>
    </source>
</evidence>
<gene>
    <name evidence="7" type="primary">gcvT</name>
    <name evidence="11" type="ORF">BLITH_1346</name>
</gene>
<evidence type="ECO:0000256" key="7">
    <source>
        <dbReference type="HAMAP-Rule" id="MF_00259"/>
    </source>
</evidence>
<dbReference type="AlphaFoldDB" id="A0A2T5G6A2"/>
<evidence type="ECO:0000256" key="2">
    <source>
        <dbReference type="ARBA" id="ARBA00012616"/>
    </source>
</evidence>
<dbReference type="Gene3D" id="3.30.1360.120">
    <property type="entry name" value="Probable tRNA modification gtpase trme, domain 1"/>
    <property type="match status" value="1"/>
</dbReference>
<dbReference type="PIRSF" id="PIRSF006487">
    <property type="entry name" value="GcvT"/>
    <property type="match status" value="1"/>
</dbReference>
<dbReference type="InterPro" id="IPR022903">
    <property type="entry name" value="GcvT_bac"/>
</dbReference>
<dbReference type="PANTHER" id="PTHR43757">
    <property type="entry name" value="AMINOMETHYLTRANSFERASE"/>
    <property type="match status" value="1"/>
</dbReference>
<keyword evidence="3 7" id="KW-0032">Aminotransferase</keyword>
<dbReference type="SUPFAM" id="SSF103025">
    <property type="entry name" value="Folate-binding domain"/>
    <property type="match status" value="1"/>
</dbReference>
<dbReference type="InterPro" id="IPR013977">
    <property type="entry name" value="GcvT_C"/>
</dbReference>
<dbReference type="GO" id="GO:0008483">
    <property type="term" value="F:transaminase activity"/>
    <property type="evidence" value="ECO:0007669"/>
    <property type="project" value="UniProtKB-KW"/>
</dbReference>
<sequence length="367" mass="40383">MGELRRTPLYARHAALGAKFVPFAGFELPVQYSGILEEHRAVRERMGLFDVSHMGEILVSGPESVDFLEKLGTQYVARLDVGRAAYGFFLNEQGGILDDVLLYRLNDEEFLVVANAANTDKVYRWLKEHALGGPQILDISDRIGLLALQGPRAASFLSHLAEPLVDDLRPFRFRENVTVAGVPVLLVSRTGYTGEDGFELFVDAEAVGELWDALLERGREFGLVPCGLGARDTLRFEAGLPLYGQELAETITPLEANLERFVRWEKPVDFVGKAALLRQKEHGVPRLLVGLRVEDRGIPRTGYAVFAGDVLVGRVTSGSVAPTLGGAYAMAFVDAAYAREGTELDVDLRGRRARAVVVPLPFYRRAG</sequence>
<evidence type="ECO:0000313" key="11">
    <source>
        <dbReference type="EMBL" id="PTQ51708.1"/>
    </source>
</evidence>
<dbReference type="FunFam" id="2.40.30.110:FF:000003">
    <property type="entry name" value="Aminomethyltransferase"/>
    <property type="match status" value="1"/>
</dbReference>
<dbReference type="InterPro" id="IPR029043">
    <property type="entry name" value="GcvT/YgfZ_C"/>
</dbReference>
<feature type="binding site" evidence="8">
    <location>
        <position position="199"/>
    </location>
    <ligand>
        <name>substrate</name>
    </ligand>
</feature>
<feature type="domain" description="Aminomethyltransferase C-terminal" evidence="10">
    <location>
        <begin position="286"/>
        <end position="363"/>
    </location>
</feature>
<comment type="function">
    <text evidence="7">The glycine cleavage system catalyzes the degradation of glycine.</text>
</comment>
<accession>A0A2T5G6A2</accession>
<protein>
    <recommendedName>
        <fullName evidence="2 7">Aminomethyltransferase</fullName>
        <ecNumber evidence="2 7">2.1.2.10</ecNumber>
    </recommendedName>
    <alternativeName>
        <fullName evidence="5 7">Glycine cleavage system T protein</fullName>
    </alternativeName>
</protein>
<dbReference type="FunFam" id="4.10.1250.10:FF:000001">
    <property type="entry name" value="Aminomethyltransferase"/>
    <property type="match status" value="1"/>
</dbReference>
<comment type="caution">
    <text evidence="11">The sequence shown here is derived from an EMBL/GenBank/DDBJ whole genome shotgun (WGS) entry which is preliminary data.</text>
</comment>